<dbReference type="WBParaSite" id="RSKR_0000464400.1">
    <property type="protein sequence ID" value="RSKR_0000464400.1"/>
    <property type="gene ID" value="RSKR_0000464400"/>
</dbReference>
<dbReference type="Proteomes" id="UP000095286">
    <property type="component" value="Unplaced"/>
</dbReference>
<proteinExistence type="predicted"/>
<protein>
    <submittedName>
        <fullName evidence="2">IgGFc_binding domain-containing protein</fullName>
    </submittedName>
</protein>
<name>A0AC35TV56_9BILA</name>
<sequence length="554" mass="60630">MFKVIALFFLSSALGVVLQNDMNSSGISFVTSFGGYKSPNSLNNKLMLVFIPSGDEEVYVSIRYFSLQIDEEVVTNITIPKGGTAQTANLNYDYVVADDAFEEAMDDLVAIPDPRIYITSTLPIKVIAKNVNENLQLEHNGIGDAYLVPQISMINGNEFVIRVPKANLNQVQLITIMTMEEKMANGYIQSFENGVANDKKYFTISNILGKKQAVYIGGDGKEDKAFYISADAKIFVTVTVTCADLTYYSGKVADVGGDACDMVSYMAIPIDNYNCQSALSETETRIVSSKFTYGVYVAPDMIACDSSLRIETFTNTNPIIGSYDQLQTSKGNYYSFVSSKITNFGIQSTNTFTYMTRFGGIMDQTDATTIKSAFLAYVPEYTQFITGYDKFFTFSDHSYLEVYGTNINSDDFRLDAMVIDDSLIQEVPLNVLNDKYSSYIIKIKIGGSHVFYSPAKYIAYAIGSVDGISTSNYGYLTGFSKTGLSRVTGNDVTPQGNNDPGSVTNNPHEATTIKVATCAPPVTDTPITSTTKGGFVVKASLSVAFISFVFSLIL</sequence>
<reference evidence="2" key="1">
    <citation type="submission" date="2016-11" db="UniProtKB">
        <authorList>
            <consortium name="WormBaseParasite"/>
        </authorList>
    </citation>
    <scope>IDENTIFICATION</scope>
    <source>
        <strain evidence="2">KR3021</strain>
    </source>
</reference>
<evidence type="ECO:0000313" key="2">
    <source>
        <dbReference type="WBParaSite" id="RSKR_0000464400.1"/>
    </source>
</evidence>
<organism evidence="1 2">
    <name type="scientific">Rhabditophanes sp. KR3021</name>
    <dbReference type="NCBI Taxonomy" id="114890"/>
    <lineage>
        <taxon>Eukaryota</taxon>
        <taxon>Metazoa</taxon>
        <taxon>Ecdysozoa</taxon>
        <taxon>Nematoda</taxon>
        <taxon>Chromadorea</taxon>
        <taxon>Rhabditida</taxon>
        <taxon>Tylenchina</taxon>
        <taxon>Panagrolaimomorpha</taxon>
        <taxon>Strongyloidoidea</taxon>
        <taxon>Alloionematidae</taxon>
        <taxon>Rhabditophanes</taxon>
    </lineage>
</organism>
<accession>A0AC35TV56</accession>
<evidence type="ECO:0000313" key="1">
    <source>
        <dbReference type="Proteomes" id="UP000095286"/>
    </source>
</evidence>